<protein>
    <submittedName>
        <fullName evidence="2">Uncharacterized protein</fullName>
    </submittedName>
</protein>
<evidence type="ECO:0000313" key="2">
    <source>
        <dbReference type="EMBL" id="CAD8499498.1"/>
    </source>
</evidence>
<feature type="compositionally biased region" description="Polar residues" evidence="1">
    <location>
        <begin position="107"/>
        <end position="121"/>
    </location>
</feature>
<sequence>MIVEHSGPQVDHSKVISSGDGQVRGSGLDRLRFLAGLPLDHGGGEEEETQEPLRSPGSETMQMKNLWTSLKQIPIIMDDYSVSVAAKDPTSDNSFSELCASVDPFQARQSSSLTSEASQDFASLDHGANMEAPAAEHEEEADKPENLSMEPCEVSAIPPVASPCDSTKAPDTPKTNRKDGKKK</sequence>
<evidence type="ECO:0000256" key="1">
    <source>
        <dbReference type="SAM" id="MobiDB-lite"/>
    </source>
</evidence>
<proteinExistence type="predicted"/>
<gene>
    <name evidence="2" type="ORF">HPHI1048_LOCUS18819</name>
</gene>
<reference evidence="2" key="1">
    <citation type="submission" date="2021-01" db="EMBL/GenBank/DDBJ databases">
        <authorList>
            <person name="Corre E."/>
            <person name="Pelletier E."/>
            <person name="Niang G."/>
            <person name="Scheremetjew M."/>
            <person name="Finn R."/>
            <person name="Kale V."/>
            <person name="Holt S."/>
            <person name="Cochrane G."/>
            <person name="Meng A."/>
            <person name="Brown T."/>
            <person name="Cohen L."/>
        </authorList>
    </citation>
    <scope>NUCLEOTIDE SEQUENCE</scope>
    <source>
        <strain evidence="2">CCMP325</strain>
    </source>
</reference>
<feature type="region of interest" description="Disordered" evidence="1">
    <location>
        <begin position="1"/>
        <end position="23"/>
    </location>
</feature>
<feature type="region of interest" description="Disordered" evidence="1">
    <location>
        <begin position="36"/>
        <end position="61"/>
    </location>
</feature>
<accession>A0A7S0F3Z2</accession>
<dbReference type="AlphaFoldDB" id="A0A7S0F3Z2"/>
<feature type="compositionally biased region" description="Basic and acidic residues" evidence="1">
    <location>
        <begin position="174"/>
        <end position="183"/>
    </location>
</feature>
<name>A0A7S0F3Z2_9CRYP</name>
<dbReference type="EMBL" id="HBEO01027802">
    <property type="protein sequence ID" value="CAD8499498.1"/>
    <property type="molecule type" value="Transcribed_RNA"/>
</dbReference>
<organism evidence="2">
    <name type="scientific">Hanusia phi</name>
    <dbReference type="NCBI Taxonomy" id="3032"/>
    <lineage>
        <taxon>Eukaryota</taxon>
        <taxon>Cryptophyceae</taxon>
        <taxon>Pyrenomonadales</taxon>
        <taxon>Geminigeraceae</taxon>
        <taxon>Hanusia</taxon>
    </lineage>
</organism>
<feature type="region of interest" description="Disordered" evidence="1">
    <location>
        <begin position="105"/>
        <end position="183"/>
    </location>
</feature>